<gene>
    <name evidence="2" type="ORF">HMN09_00006800</name>
</gene>
<dbReference type="AlphaFoldDB" id="A0A8H6WLZ0"/>
<proteinExistence type="predicted"/>
<dbReference type="Proteomes" id="UP000613580">
    <property type="component" value="Unassembled WGS sequence"/>
</dbReference>
<evidence type="ECO:0000313" key="3">
    <source>
        <dbReference type="Proteomes" id="UP000613580"/>
    </source>
</evidence>
<feature type="transmembrane region" description="Helical" evidence="1">
    <location>
        <begin position="20"/>
        <end position="46"/>
    </location>
</feature>
<dbReference type="OrthoDB" id="2905268at2759"/>
<feature type="transmembrane region" description="Helical" evidence="1">
    <location>
        <begin position="222"/>
        <end position="247"/>
    </location>
</feature>
<keyword evidence="1" id="KW-0472">Membrane</keyword>
<keyword evidence="1" id="KW-0812">Transmembrane</keyword>
<dbReference type="EMBL" id="JACAZE010000001">
    <property type="protein sequence ID" value="KAF7322292.1"/>
    <property type="molecule type" value="Genomic_DNA"/>
</dbReference>
<name>A0A8H6WLZ0_MYCCL</name>
<feature type="transmembrane region" description="Helical" evidence="1">
    <location>
        <begin position="58"/>
        <end position="77"/>
    </location>
</feature>
<evidence type="ECO:0000256" key="1">
    <source>
        <dbReference type="SAM" id="Phobius"/>
    </source>
</evidence>
<sequence>MASTAEETSLEIYADETTLVGAILCGVAYGALMVLSIQTLFLLASVPVRRKFSSRMPWFLTSYVLAMLALGTVAFGANTRKTMTTYVLHKDFPAGPSAYNGVTYANNLTMTGNAAFLLMSWMADGLMLWRFSLIFNFNYVLMAFPILIYLGTVTSAILLMVAIQHTETFHSIDSTNFAIAYWSLTISLNIILALAIAGRILWVRGGIRRTMGVEHSQQYVSVVAIVIESAALTVCWDLAFIICYARLTPFANVIISAMGQFTGVSPILILYRVAQGRAWSSTTIGAEGASTLQFNTSVFLKTDRSTAQQTGGTSTQIDIALEDGRMKGASAADVSLQSRHDWKEAATSA</sequence>
<protein>
    <submittedName>
        <fullName evidence="2">Uncharacterized protein</fullName>
    </submittedName>
</protein>
<feature type="transmembrane region" description="Helical" evidence="1">
    <location>
        <begin position="139"/>
        <end position="163"/>
    </location>
</feature>
<evidence type="ECO:0000313" key="2">
    <source>
        <dbReference type="EMBL" id="KAF7322292.1"/>
    </source>
</evidence>
<organism evidence="2 3">
    <name type="scientific">Mycena chlorophos</name>
    <name type="common">Agaric fungus</name>
    <name type="synonym">Agaricus chlorophos</name>
    <dbReference type="NCBI Taxonomy" id="658473"/>
    <lineage>
        <taxon>Eukaryota</taxon>
        <taxon>Fungi</taxon>
        <taxon>Dikarya</taxon>
        <taxon>Basidiomycota</taxon>
        <taxon>Agaricomycotina</taxon>
        <taxon>Agaricomycetes</taxon>
        <taxon>Agaricomycetidae</taxon>
        <taxon>Agaricales</taxon>
        <taxon>Marasmiineae</taxon>
        <taxon>Mycenaceae</taxon>
        <taxon>Mycena</taxon>
    </lineage>
</organism>
<reference evidence="2" key="1">
    <citation type="submission" date="2020-05" db="EMBL/GenBank/DDBJ databases">
        <title>Mycena genomes resolve the evolution of fungal bioluminescence.</title>
        <authorList>
            <person name="Tsai I.J."/>
        </authorList>
    </citation>
    <scope>NUCLEOTIDE SEQUENCE</scope>
    <source>
        <strain evidence="2">110903Hualien_Pintung</strain>
    </source>
</reference>
<feature type="transmembrane region" description="Helical" evidence="1">
    <location>
        <begin position="179"/>
        <end position="202"/>
    </location>
</feature>
<keyword evidence="1" id="KW-1133">Transmembrane helix</keyword>
<comment type="caution">
    <text evidence="2">The sequence shown here is derived from an EMBL/GenBank/DDBJ whole genome shotgun (WGS) entry which is preliminary data.</text>
</comment>
<accession>A0A8H6WLZ0</accession>
<feature type="transmembrane region" description="Helical" evidence="1">
    <location>
        <begin position="253"/>
        <end position="271"/>
    </location>
</feature>
<keyword evidence="3" id="KW-1185">Reference proteome</keyword>